<dbReference type="Pfam" id="PF02350">
    <property type="entry name" value="Epimerase_2"/>
    <property type="match status" value="1"/>
</dbReference>
<evidence type="ECO:0000256" key="1">
    <source>
        <dbReference type="ARBA" id="ARBA00023235"/>
    </source>
</evidence>
<comment type="catalytic activity">
    <reaction evidence="2">
        <text>UDP-N-acetyl-alpha-D-glucosamine = UDP-N-acetyl-alpha-D-mannosamine</text>
        <dbReference type="Rhea" id="RHEA:17213"/>
        <dbReference type="ChEBI" id="CHEBI:57705"/>
        <dbReference type="ChEBI" id="CHEBI:68623"/>
        <dbReference type="EC" id="5.1.3.14"/>
    </reaction>
</comment>
<dbReference type="PANTHER" id="PTHR43174:SF2">
    <property type="entry name" value="UDP-N-ACETYLGLUCOSAMINE 2-EPIMERASE"/>
    <property type="match status" value="1"/>
</dbReference>
<accession>A0A806CGB4</accession>
<gene>
    <name evidence="7" type="ORF">ZZM4_0107</name>
</gene>
<keyword evidence="7" id="KW-0614">Plasmid</keyword>
<dbReference type="InterPro" id="IPR003331">
    <property type="entry name" value="UDP_GlcNAc_Epimerase_2_dom"/>
</dbReference>
<protein>
    <recommendedName>
        <fullName evidence="4">UDP-N-acetylglucosamine 2-epimerase (non-hydrolyzing)</fullName>
        <ecNumber evidence="4">5.1.3.14</ecNumber>
    </recommendedName>
</protein>
<sequence>MYINPKKHLMIVIGTRPEFIKVSPLVRLLRKNNEFRVTLCSTGQHREMLGMLEKELEINLDVDLNIMSANQTLNGLFCRVMASLDAHFKEDKPDMVLVHGDTTTSFAAAMTAFNSGIAIAHIEAGLRTWDLQAPWPEEANRHLTSVIADLQFAPTDTEKDNLIRENVDSNKIIVTGNTCIDSLLWILDRLSEIKQTDIDQAGLGFLKKEDHVILMTSHRRENFGKSLNTICQSILKLAKEFPNYQFVYPVHLNPRVQNTVHSLLSNIPNIHLIPPLNYTYFIWLMNRSEIILTDSGGVQEEAPALGKPVLVLREVTERPQALETNNVVLVGTDQQRIYEMVSNIINDDQLRSEMSHPVSPYGDGKASKKIINALIQCFHR</sequence>
<dbReference type="PANTHER" id="PTHR43174">
    <property type="entry name" value="UDP-N-ACETYLGLUCOSAMINE 2-EPIMERASE"/>
    <property type="match status" value="1"/>
</dbReference>
<evidence type="ECO:0000256" key="2">
    <source>
        <dbReference type="ARBA" id="ARBA00036080"/>
    </source>
</evidence>
<organism evidence="7">
    <name type="scientific">Zymomonas mobilis subsp. mobilis (strain ATCC 31821 / ZM4 / CP4)</name>
    <dbReference type="NCBI Taxonomy" id="264203"/>
    <lineage>
        <taxon>Bacteria</taxon>
        <taxon>Pseudomonadati</taxon>
        <taxon>Pseudomonadota</taxon>
        <taxon>Alphaproteobacteria</taxon>
        <taxon>Sphingomonadales</taxon>
        <taxon>Zymomonadaceae</taxon>
        <taxon>Zymomonas</taxon>
    </lineage>
</organism>
<dbReference type="Gene3D" id="3.40.50.2000">
    <property type="entry name" value="Glycogen Phosphorylase B"/>
    <property type="match status" value="2"/>
</dbReference>
<proteinExistence type="inferred from homology"/>
<evidence type="ECO:0000259" key="6">
    <source>
        <dbReference type="Pfam" id="PF02350"/>
    </source>
</evidence>
<feature type="domain" description="UDP-N-acetylglucosamine 2-epimerase" evidence="6">
    <location>
        <begin position="29"/>
        <end position="374"/>
    </location>
</feature>
<dbReference type="AlphaFoldDB" id="A0A806CGB4"/>
<dbReference type="NCBIfam" id="TIGR00236">
    <property type="entry name" value="wecB"/>
    <property type="match status" value="1"/>
</dbReference>
<geneLocation type="plasmid" evidence="7">
    <name>pZZM403</name>
</geneLocation>
<dbReference type="GO" id="GO:0008761">
    <property type="term" value="F:UDP-N-acetylglucosamine 2-epimerase activity"/>
    <property type="evidence" value="ECO:0007669"/>
    <property type="project" value="UniProtKB-EC"/>
</dbReference>
<evidence type="ECO:0000256" key="5">
    <source>
        <dbReference type="RuleBase" id="RU003513"/>
    </source>
</evidence>
<evidence type="ECO:0000313" key="7">
    <source>
        <dbReference type="EMBL" id="ADC33878.1"/>
    </source>
</evidence>
<comment type="similarity">
    <text evidence="3 5">Belongs to the UDP-N-acetylglucosamine 2-epimerase family.</text>
</comment>
<evidence type="ECO:0000256" key="4">
    <source>
        <dbReference type="ARBA" id="ARBA00038858"/>
    </source>
</evidence>
<dbReference type="RefSeq" id="WP_012482074.1">
    <property type="nucleotide sequence ID" value="NC_013786.1"/>
</dbReference>
<evidence type="ECO:0000256" key="3">
    <source>
        <dbReference type="ARBA" id="ARBA00038209"/>
    </source>
</evidence>
<keyword evidence="1 5" id="KW-0413">Isomerase</keyword>
<reference evidence="7" key="1">
    <citation type="submission" date="2010-01" db="EMBL/GenBank/DDBJ databases">
        <title>Complete sequence of plasmid3 of Zymomonas mobilis subsp. mobilis ZM4.</title>
        <authorList>
            <consortium name="US DOE Joint Genome Institute"/>
            <person name="Lucas S."/>
            <person name="Copeland A."/>
            <person name="Lapidus A."/>
            <person name="Glavina del Rio T."/>
            <person name="Tice H."/>
            <person name="Bruce D."/>
            <person name="Goodwin L."/>
            <person name="Pitluck S."/>
            <person name="Balakireva M."/>
            <person name="Brettin T."/>
            <person name="Detter J.C."/>
            <person name="Han C."/>
            <person name="Larimer F."/>
            <person name="Land M."/>
            <person name="Hauser L."/>
            <person name="Kyrpides N."/>
            <person name="Mikhailova N."/>
            <person name="Pappas K."/>
        </authorList>
    </citation>
    <scope>NUCLEOTIDE SEQUENCE [LARGE SCALE GENOMIC DNA]</scope>
    <source>
        <strain evidence="7">ZM4</strain>
        <plasmid evidence="7">pZZM403</plasmid>
    </source>
</reference>
<dbReference type="EMBL" id="CP001883">
    <property type="protein sequence ID" value="ADC33878.1"/>
    <property type="molecule type" value="Genomic_DNA"/>
</dbReference>
<dbReference type="SUPFAM" id="SSF53756">
    <property type="entry name" value="UDP-Glycosyltransferase/glycogen phosphorylase"/>
    <property type="match status" value="1"/>
</dbReference>
<dbReference type="EC" id="5.1.3.14" evidence="4"/>
<name>A0A806CGB4_ZYMMO</name>
<dbReference type="InterPro" id="IPR029767">
    <property type="entry name" value="WecB-like"/>
</dbReference>
<dbReference type="CDD" id="cd03786">
    <property type="entry name" value="GTB_UDP-GlcNAc_2-Epimerase"/>
    <property type="match status" value="1"/>
</dbReference>